<comment type="caution">
    <text evidence="7">The sequence shown here is derived from an EMBL/GenBank/DDBJ whole genome shotgun (WGS) entry which is preliminary data.</text>
</comment>
<dbReference type="InterPro" id="IPR050615">
    <property type="entry name" value="ATP-dep_DNA_Helicase"/>
</dbReference>
<reference evidence="7 8" key="1">
    <citation type="journal article" date="2014" name="PLoS Genet.">
        <title>Phylogenetically driven sequencing of extremely halophilic archaea reveals strategies for static and dynamic osmo-response.</title>
        <authorList>
            <person name="Becker E.A."/>
            <person name="Seitzer P.M."/>
            <person name="Tritt A."/>
            <person name="Larsen D."/>
            <person name="Krusor M."/>
            <person name="Yao A.I."/>
            <person name="Wu D."/>
            <person name="Madern D."/>
            <person name="Eisen J.A."/>
            <person name="Darling A.E."/>
            <person name="Facciotti M.T."/>
        </authorList>
    </citation>
    <scope>NUCLEOTIDE SEQUENCE [LARGE SCALE GENOMIC DNA]</scope>
    <source>
        <strain evidence="7 8">JCM 9100</strain>
    </source>
</reference>
<evidence type="ECO:0000259" key="6">
    <source>
        <dbReference type="SMART" id="SM00490"/>
    </source>
</evidence>
<dbReference type="InterPro" id="IPR014001">
    <property type="entry name" value="Helicase_ATP-bd"/>
</dbReference>
<feature type="domain" description="Helicase ATP-binding" evidence="5">
    <location>
        <begin position="9"/>
        <end position="206"/>
    </location>
</feature>
<dbReference type="Proteomes" id="UP000011526">
    <property type="component" value="Unassembled WGS sequence"/>
</dbReference>
<dbReference type="Pfam" id="PF04851">
    <property type="entry name" value="ResIII"/>
    <property type="match status" value="1"/>
</dbReference>
<dbReference type="PANTHER" id="PTHR11274:SF0">
    <property type="entry name" value="GENERAL TRANSCRIPTION AND DNA REPAIR FACTOR IIH HELICASE SUBUNIT XPB"/>
    <property type="match status" value="1"/>
</dbReference>
<evidence type="ECO:0000313" key="8">
    <source>
        <dbReference type="Proteomes" id="UP000011526"/>
    </source>
</evidence>
<keyword evidence="3" id="KW-0347">Helicase</keyword>
<dbReference type="SMART" id="SM00487">
    <property type="entry name" value="DEXDc"/>
    <property type="match status" value="1"/>
</dbReference>
<evidence type="ECO:0000256" key="3">
    <source>
        <dbReference type="ARBA" id="ARBA00022806"/>
    </source>
</evidence>
<proteinExistence type="predicted"/>
<keyword evidence="4" id="KW-0067">ATP-binding</keyword>
<sequence length="474" mass="53141">MGFALSNPEWVEARSYQQDAIRSWVESGAQGVLQMATGTGKTVTALMAASTITAQLDGKLGLIIAVPYQHLVDQWREDVQDFGVSPVRAYESRATWQDQFEGQVAEFNRGFRDGFVVITTHETFTSDAFQRVLTRVNRQELMLIGDEVHHLGAAHRRERLPESIPMRLGLSATPQRFYDDEGSEALFEYFGDVVFEYSLQEAIRNGNLCEYYYIPHVVELTPEEEDEYLGLSRKIARLVQRYGGDLGDAENNEQTDLKFALFERARLIGSAENKLDRLMQLIGEQGPVEHTLVYCGDGTVEGSVGDRTERHVDAALSTLRKLGIRAKRFTADEDRGEREELLAAFDAGDVEALVAIRCLDEGVDVPATRTAYVLASSSNPRQFVQRRGRILRTHPGKQHAVIHDFIVAPPSEIRDATAGDERFKTERNLVRQELERVNLFGEAARNHPDADVQGISTDAGAIGELKRAFNLRQL</sequence>
<evidence type="ECO:0000256" key="4">
    <source>
        <dbReference type="ARBA" id="ARBA00022840"/>
    </source>
</evidence>
<dbReference type="GO" id="GO:0140097">
    <property type="term" value="F:catalytic activity, acting on DNA"/>
    <property type="evidence" value="ECO:0007669"/>
    <property type="project" value="UniProtKB-ARBA"/>
</dbReference>
<dbReference type="InterPro" id="IPR027417">
    <property type="entry name" value="P-loop_NTPase"/>
</dbReference>
<dbReference type="GO" id="GO:0016787">
    <property type="term" value="F:hydrolase activity"/>
    <property type="evidence" value="ECO:0007669"/>
    <property type="project" value="UniProtKB-KW"/>
</dbReference>
<keyword evidence="2" id="KW-0378">Hydrolase</keyword>
<name>M0EMI6_9EURY</name>
<dbReference type="RefSeq" id="WP_004597909.1">
    <property type="nucleotide sequence ID" value="NZ_AOJM01000056.1"/>
</dbReference>
<feature type="domain" description="Helicase C-terminal" evidence="6">
    <location>
        <begin position="313"/>
        <end position="394"/>
    </location>
</feature>
<protein>
    <submittedName>
        <fullName evidence="7">Type III restriction protein res subunit</fullName>
    </submittedName>
</protein>
<dbReference type="InterPro" id="IPR001650">
    <property type="entry name" value="Helicase_C-like"/>
</dbReference>
<dbReference type="EMBL" id="AOJM01000056">
    <property type="protein sequence ID" value="ELZ48318.1"/>
    <property type="molecule type" value="Genomic_DNA"/>
</dbReference>
<dbReference type="GO" id="GO:0004386">
    <property type="term" value="F:helicase activity"/>
    <property type="evidence" value="ECO:0007669"/>
    <property type="project" value="UniProtKB-KW"/>
</dbReference>
<dbReference type="InterPro" id="IPR006935">
    <property type="entry name" value="Helicase/UvrB_N"/>
</dbReference>
<keyword evidence="8" id="KW-1185">Reference proteome</keyword>
<dbReference type="SMART" id="SM00490">
    <property type="entry name" value="HELICc"/>
    <property type="match status" value="1"/>
</dbReference>
<evidence type="ECO:0000256" key="2">
    <source>
        <dbReference type="ARBA" id="ARBA00022801"/>
    </source>
</evidence>
<accession>M0EMI6</accession>
<dbReference type="Gene3D" id="3.40.50.300">
    <property type="entry name" value="P-loop containing nucleotide triphosphate hydrolases"/>
    <property type="match status" value="2"/>
</dbReference>
<dbReference type="PANTHER" id="PTHR11274">
    <property type="entry name" value="RAD25/XP-B DNA REPAIR HELICASE"/>
    <property type="match status" value="1"/>
</dbReference>
<dbReference type="PATRIC" id="fig|1227467.4.peg.1849"/>
<dbReference type="Pfam" id="PF00271">
    <property type="entry name" value="Helicase_C"/>
    <property type="match status" value="1"/>
</dbReference>
<gene>
    <name evidence="7" type="ORF">C465_09475</name>
</gene>
<dbReference type="GO" id="GO:0003677">
    <property type="term" value="F:DNA binding"/>
    <property type="evidence" value="ECO:0007669"/>
    <property type="project" value="InterPro"/>
</dbReference>
<evidence type="ECO:0000259" key="5">
    <source>
        <dbReference type="SMART" id="SM00487"/>
    </source>
</evidence>
<dbReference type="AlphaFoldDB" id="M0EMI6"/>
<organism evidence="7 8">
    <name type="scientific">Halorubrum distributum JCM 9100</name>
    <dbReference type="NCBI Taxonomy" id="1227467"/>
    <lineage>
        <taxon>Archaea</taxon>
        <taxon>Methanobacteriati</taxon>
        <taxon>Methanobacteriota</taxon>
        <taxon>Stenosarchaea group</taxon>
        <taxon>Halobacteria</taxon>
        <taxon>Halobacteriales</taxon>
        <taxon>Haloferacaceae</taxon>
        <taxon>Halorubrum</taxon>
        <taxon>Halorubrum distributum group</taxon>
    </lineage>
</organism>
<evidence type="ECO:0000313" key="7">
    <source>
        <dbReference type="EMBL" id="ELZ48318.1"/>
    </source>
</evidence>
<keyword evidence="1" id="KW-0547">Nucleotide-binding</keyword>
<evidence type="ECO:0000256" key="1">
    <source>
        <dbReference type="ARBA" id="ARBA00022741"/>
    </source>
</evidence>
<dbReference type="SUPFAM" id="SSF52540">
    <property type="entry name" value="P-loop containing nucleoside triphosphate hydrolases"/>
    <property type="match status" value="1"/>
</dbReference>
<dbReference type="GO" id="GO:0005524">
    <property type="term" value="F:ATP binding"/>
    <property type="evidence" value="ECO:0007669"/>
    <property type="project" value="UniProtKB-KW"/>
</dbReference>